<feature type="signal peptide" evidence="1">
    <location>
        <begin position="1"/>
        <end position="27"/>
    </location>
</feature>
<evidence type="ECO:0000313" key="2">
    <source>
        <dbReference type="EMBL" id="KOX79830.1"/>
    </source>
</evidence>
<feature type="chain" id="PRO_5005831008" evidence="1">
    <location>
        <begin position="28"/>
        <end position="49"/>
    </location>
</feature>
<dbReference type="EMBL" id="KQ435710">
    <property type="protein sequence ID" value="KOX79830.1"/>
    <property type="molecule type" value="Genomic_DNA"/>
</dbReference>
<gene>
    <name evidence="2" type="ORF">WN51_11441</name>
</gene>
<organism evidence="2 3">
    <name type="scientific">Melipona quadrifasciata</name>
    <dbReference type="NCBI Taxonomy" id="166423"/>
    <lineage>
        <taxon>Eukaryota</taxon>
        <taxon>Metazoa</taxon>
        <taxon>Ecdysozoa</taxon>
        <taxon>Arthropoda</taxon>
        <taxon>Hexapoda</taxon>
        <taxon>Insecta</taxon>
        <taxon>Pterygota</taxon>
        <taxon>Neoptera</taxon>
        <taxon>Endopterygota</taxon>
        <taxon>Hymenoptera</taxon>
        <taxon>Apocrita</taxon>
        <taxon>Aculeata</taxon>
        <taxon>Apoidea</taxon>
        <taxon>Anthophila</taxon>
        <taxon>Apidae</taxon>
        <taxon>Melipona</taxon>
    </lineage>
</organism>
<sequence>MRKAKMILRTVPGGIVLFLLLSGSIAAQDDDSLAGSFLSENVTQDLIWE</sequence>
<name>A0A0M9A9A0_9HYME</name>
<dbReference type="OrthoDB" id="8122942at2759"/>
<evidence type="ECO:0000256" key="1">
    <source>
        <dbReference type="SAM" id="SignalP"/>
    </source>
</evidence>
<keyword evidence="3" id="KW-1185">Reference proteome</keyword>
<evidence type="ECO:0000313" key="3">
    <source>
        <dbReference type="Proteomes" id="UP000053105"/>
    </source>
</evidence>
<protein>
    <submittedName>
        <fullName evidence="2">Uncharacterized protein</fullName>
    </submittedName>
</protein>
<dbReference type="Proteomes" id="UP000053105">
    <property type="component" value="Unassembled WGS sequence"/>
</dbReference>
<keyword evidence="1" id="KW-0732">Signal</keyword>
<accession>A0A0M9A9A0</accession>
<dbReference type="STRING" id="166423.A0A0M9A9A0"/>
<proteinExistence type="predicted"/>
<dbReference type="AlphaFoldDB" id="A0A0M9A9A0"/>
<reference evidence="2 3" key="1">
    <citation type="submission" date="2015-07" db="EMBL/GenBank/DDBJ databases">
        <title>The genome of Melipona quadrifasciata.</title>
        <authorList>
            <person name="Pan H."/>
            <person name="Kapheim K."/>
        </authorList>
    </citation>
    <scope>NUCLEOTIDE SEQUENCE [LARGE SCALE GENOMIC DNA]</scope>
    <source>
        <strain evidence="2">0111107301</strain>
        <tissue evidence="2">Whole body</tissue>
    </source>
</reference>